<dbReference type="InterPro" id="IPR052060">
    <property type="entry name" value="Bromo_WD_repeat"/>
</dbReference>
<name>A0ABN9KXT2_9NEOB</name>
<feature type="compositionally biased region" description="Basic and acidic residues" evidence="1">
    <location>
        <begin position="210"/>
        <end position="219"/>
    </location>
</feature>
<gene>
    <name evidence="2" type="ORF">RIMI_LOCUS1996919</name>
</gene>
<feature type="compositionally biased region" description="Acidic residues" evidence="1">
    <location>
        <begin position="113"/>
        <end position="129"/>
    </location>
</feature>
<feature type="compositionally biased region" description="Basic and acidic residues" evidence="1">
    <location>
        <begin position="35"/>
        <end position="69"/>
    </location>
</feature>
<dbReference type="PANTHER" id="PTHR16266:SF4">
    <property type="entry name" value="PH-INTERACTING PROTEIN"/>
    <property type="match status" value="1"/>
</dbReference>
<feature type="compositionally biased region" description="Basic and acidic residues" evidence="1">
    <location>
        <begin position="77"/>
        <end position="90"/>
    </location>
</feature>
<evidence type="ECO:0008006" key="4">
    <source>
        <dbReference type="Google" id="ProtNLM"/>
    </source>
</evidence>
<comment type="caution">
    <text evidence="2">The sequence shown here is derived from an EMBL/GenBank/DDBJ whole genome shotgun (WGS) entry which is preliminary data.</text>
</comment>
<dbReference type="PANTHER" id="PTHR16266">
    <property type="entry name" value="WD REPEAT DOMAIN 9"/>
    <property type="match status" value="1"/>
</dbReference>
<evidence type="ECO:0000256" key="1">
    <source>
        <dbReference type="SAM" id="MobiDB-lite"/>
    </source>
</evidence>
<dbReference type="EMBL" id="CAUEEQ010002692">
    <property type="protein sequence ID" value="CAJ0923424.1"/>
    <property type="molecule type" value="Genomic_DNA"/>
</dbReference>
<feature type="non-terminal residue" evidence="2">
    <location>
        <position position="236"/>
    </location>
</feature>
<organism evidence="2 3">
    <name type="scientific">Ranitomeya imitator</name>
    <name type="common">mimic poison frog</name>
    <dbReference type="NCBI Taxonomy" id="111125"/>
    <lineage>
        <taxon>Eukaryota</taxon>
        <taxon>Metazoa</taxon>
        <taxon>Chordata</taxon>
        <taxon>Craniata</taxon>
        <taxon>Vertebrata</taxon>
        <taxon>Euteleostomi</taxon>
        <taxon>Amphibia</taxon>
        <taxon>Batrachia</taxon>
        <taxon>Anura</taxon>
        <taxon>Neobatrachia</taxon>
        <taxon>Hyloidea</taxon>
        <taxon>Dendrobatidae</taxon>
        <taxon>Dendrobatinae</taxon>
        <taxon>Ranitomeya</taxon>
    </lineage>
</organism>
<feature type="compositionally biased region" description="Basic residues" evidence="1">
    <location>
        <begin position="220"/>
        <end position="236"/>
    </location>
</feature>
<evidence type="ECO:0000313" key="3">
    <source>
        <dbReference type="Proteomes" id="UP001176940"/>
    </source>
</evidence>
<accession>A0ABN9KXT2</accession>
<feature type="compositionally biased region" description="Low complexity" evidence="1">
    <location>
        <begin position="149"/>
        <end position="163"/>
    </location>
</feature>
<proteinExistence type="predicted"/>
<feature type="region of interest" description="Disordered" evidence="1">
    <location>
        <begin position="35"/>
        <end position="236"/>
    </location>
</feature>
<reference evidence="2" key="1">
    <citation type="submission" date="2023-07" db="EMBL/GenBank/DDBJ databases">
        <authorList>
            <person name="Stuckert A."/>
        </authorList>
    </citation>
    <scope>NUCLEOTIDE SEQUENCE</scope>
</reference>
<dbReference type="Proteomes" id="UP001176940">
    <property type="component" value="Unassembled WGS sequence"/>
</dbReference>
<keyword evidence="3" id="KW-1185">Reference proteome</keyword>
<evidence type="ECO:0000313" key="2">
    <source>
        <dbReference type="EMBL" id="CAJ0923424.1"/>
    </source>
</evidence>
<sequence length="236" mass="26491">MHSNAPRSEIATERDLVAWSRRVVVPELPPAVASKQEEWRTAKGEEEIHLYKAEEKRRSLSNHTARENKAVSCTKNHSHELLLEPGDARRQQQAGQHNYRTRATLEDQAGPSEDLENENGSSDEADVESEAVAASAATSEDEDKPNWNSDDSSSSDYSSDYSDWTADAGINLQPPKKTPKLKNKKAESSSEDEDSNEKFKQRQSKKERKKGAEEKDVSPTKKKPKERKKKSCKASL</sequence>
<protein>
    <recommendedName>
        <fullName evidence="4">Natural killer-tumor recognition protein</fullName>
    </recommendedName>
</protein>